<feature type="non-terminal residue" evidence="3">
    <location>
        <position position="1"/>
    </location>
</feature>
<organism evidence="3 4">
    <name type="scientific">Macrostomum lignano</name>
    <dbReference type="NCBI Taxonomy" id="282301"/>
    <lineage>
        <taxon>Eukaryota</taxon>
        <taxon>Metazoa</taxon>
        <taxon>Spiralia</taxon>
        <taxon>Lophotrochozoa</taxon>
        <taxon>Platyhelminthes</taxon>
        <taxon>Rhabditophora</taxon>
        <taxon>Macrostomorpha</taxon>
        <taxon>Macrostomida</taxon>
        <taxon>Macrostomidae</taxon>
        <taxon>Macrostomum</taxon>
    </lineage>
</organism>
<reference evidence="3 4" key="1">
    <citation type="submission" date="2017-06" db="EMBL/GenBank/DDBJ databases">
        <title>A platform for efficient transgenesis in Macrostomum lignano, a flatworm model organism for stem cell research.</title>
        <authorList>
            <person name="Berezikov E."/>
        </authorList>
    </citation>
    <scope>NUCLEOTIDE SEQUENCE [LARGE SCALE GENOMIC DNA]</scope>
    <source>
        <strain evidence="3">DV1</strain>
        <tissue evidence="3">Whole organism</tissue>
    </source>
</reference>
<feature type="region of interest" description="Disordered" evidence="2">
    <location>
        <begin position="91"/>
        <end position="151"/>
    </location>
</feature>
<dbReference type="Proteomes" id="UP000215902">
    <property type="component" value="Unassembled WGS sequence"/>
</dbReference>
<dbReference type="EMBL" id="NIVC01004439">
    <property type="protein sequence ID" value="PAA47476.1"/>
    <property type="molecule type" value="Genomic_DNA"/>
</dbReference>
<gene>
    <name evidence="3" type="ORF">BOX15_Mlig032731g2</name>
</gene>
<protein>
    <submittedName>
        <fullName evidence="3">Uncharacterized protein</fullName>
    </submittedName>
</protein>
<comment type="caution">
    <text evidence="3">The sequence shown here is derived from an EMBL/GenBank/DDBJ whole genome shotgun (WGS) entry which is preliminary data.</text>
</comment>
<keyword evidence="1" id="KW-0175">Coiled coil</keyword>
<dbReference type="AlphaFoldDB" id="A0A267DE83"/>
<evidence type="ECO:0000256" key="1">
    <source>
        <dbReference type="SAM" id="Coils"/>
    </source>
</evidence>
<proteinExistence type="predicted"/>
<feature type="coiled-coil region" evidence="1">
    <location>
        <begin position="3"/>
        <end position="30"/>
    </location>
</feature>
<evidence type="ECO:0000313" key="3">
    <source>
        <dbReference type="EMBL" id="PAA47476.1"/>
    </source>
</evidence>
<name>A0A267DE83_9PLAT</name>
<sequence>SDFKVKDLQTEQLKEQLHKLQRELSKFGHKIEGLRPRERLHKPATFNDLSPYRETQTAMRTLTTSSRPRLPCGYASRLTTNRVCDAVENHRMDVAPPPPLPTQVDTTSPMSPTSTAVSRQRRRRQLGPLSTQRSSALSTDRSTASGERLSSHQARFPRIVFNYDRSLLTDLSSEDVTMIRREVGQNRLHSTSQRVEEDYMQVV</sequence>
<feature type="compositionally biased region" description="Polar residues" evidence="2">
    <location>
        <begin position="103"/>
        <end position="118"/>
    </location>
</feature>
<evidence type="ECO:0000313" key="4">
    <source>
        <dbReference type="Proteomes" id="UP000215902"/>
    </source>
</evidence>
<evidence type="ECO:0000256" key="2">
    <source>
        <dbReference type="SAM" id="MobiDB-lite"/>
    </source>
</evidence>
<accession>A0A267DE83</accession>
<feature type="compositionally biased region" description="Polar residues" evidence="2">
    <location>
        <begin position="128"/>
        <end position="145"/>
    </location>
</feature>
<keyword evidence="4" id="KW-1185">Reference proteome</keyword>